<dbReference type="Pfam" id="PF07558">
    <property type="entry name" value="Shugoshin_N"/>
    <property type="match status" value="1"/>
</dbReference>
<feature type="region of interest" description="Disordered" evidence="10">
    <location>
        <begin position="381"/>
        <end position="419"/>
    </location>
</feature>
<feature type="compositionally biased region" description="Polar residues" evidence="10">
    <location>
        <begin position="334"/>
        <end position="343"/>
    </location>
</feature>
<dbReference type="GO" id="GO:0045132">
    <property type="term" value="P:meiotic chromosome segregation"/>
    <property type="evidence" value="ECO:0007669"/>
    <property type="project" value="InterPro"/>
</dbReference>
<evidence type="ECO:0000256" key="2">
    <source>
        <dbReference type="ARBA" id="ARBA00010845"/>
    </source>
</evidence>
<comment type="subcellular location">
    <subcellularLocation>
        <location evidence="1">Chromosome</location>
        <location evidence="1">Centromere</location>
    </subcellularLocation>
</comment>
<dbReference type="InterPro" id="IPR011516">
    <property type="entry name" value="Shugoshin_N"/>
</dbReference>
<evidence type="ECO:0000256" key="3">
    <source>
        <dbReference type="ARBA" id="ARBA00022454"/>
    </source>
</evidence>
<proteinExistence type="inferred from homology"/>
<evidence type="ECO:0000256" key="1">
    <source>
        <dbReference type="ARBA" id="ARBA00004584"/>
    </source>
</evidence>
<keyword evidence="4" id="KW-0132">Cell division</keyword>
<feature type="compositionally biased region" description="Polar residues" evidence="10">
    <location>
        <begin position="665"/>
        <end position="677"/>
    </location>
</feature>
<dbReference type="AlphaFoldDB" id="A0A5N5X4P4"/>
<dbReference type="GO" id="GO:0000779">
    <property type="term" value="C:condensed chromosome, centromeric region"/>
    <property type="evidence" value="ECO:0007669"/>
    <property type="project" value="UniProtKB-ARBA"/>
</dbReference>
<keyword evidence="14" id="KW-1185">Reference proteome</keyword>
<feature type="compositionally biased region" description="Basic and acidic residues" evidence="10">
    <location>
        <begin position="320"/>
        <end position="332"/>
    </location>
</feature>
<gene>
    <name evidence="13" type="ORF">BDV29DRAFT_172658</name>
</gene>
<protein>
    <recommendedName>
        <fullName evidence="15">Shugoshin</fullName>
    </recommendedName>
</protein>
<feature type="region of interest" description="Disordered" evidence="10">
    <location>
        <begin position="173"/>
        <end position="369"/>
    </location>
</feature>
<evidence type="ECO:0000256" key="8">
    <source>
        <dbReference type="ARBA" id="ARBA00023328"/>
    </source>
</evidence>
<keyword evidence="7" id="KW-0131">Cell cycle</keyword>
<dbReference type="EMBL" id="ML732200">
    <property type="protein sequence ID" value="KAB8075067.1"/>
    <property type="molecule type" value="Genomic_DNA"/>
</dbReference>
<feature type="compositionally biased region" description="Polar residues" evidence="10">
    <location>
        <begin position="391"/>
        <end position="419"/>
    </location>
</feature>
<dbReference type="InterPro" id="IPR011515">
    <property type="entry name" value="Shugoshin_C"/>
</dbReference>
<evidence type="ECO:0008006" key="15">
    <source>
        <dbReference type="Google" id="ProtNLM"/>
    </source>
</evidence>
<feature type="compositionally biased region" description="Polar residues" evidence="10">
    <location>
        <begin position="202"/>
        <end position="213"/>
    </location>
</feature>
<dbReference type="GO" id="GO:0051301">
    <property type="term" value="P:cell division"/>
    <property type="evidence" value="ECO:0007669"/>
    <property type="project" value="UniProtKB-KW"/>
</dbReference>
<evidence type="ECO:0000259" key="11">
    <source>
        <dbReference type="Pfam" id="PF07557"/>
    </source>
</evidence>
<name>A0A5N5X4P4_9EURO</name>
<evidence type="ECO:0000256" key="7">
    <source>
        <dbReference type="ARBA" id="ARBA00023306"/>
    </source>
</evidence>
<feature type="coiled-coil region" evidence="9">
    <location>
        <begin position="39"/>
        <end position="73"/>
    </location>
</feature>
<evidence type="ECO:0000256" key="10">
    <source>
        <dbReference type="SAM" id="MobiDB-lite"/>
    </source>
</evidence>
<evidence type="ECO:0000313" key="14">
    <source>
        <dbReference type="Proteomes" id="UP000326565"/>
    </source>
</evidence>
<dbReference type="Proteomes" id="UP000326565">
    <property type="component" value="Unassembled WGS sequence"/>
</dbReference>
<organism evidence="13 14">
    <name type="scientific">Aspergillus leporis</name>
    <dbReference type="NCBI Taxonomy" id="41062"/>
    <lineage>
        <taxon>Eukaryota</taxon>
        <taxon>Fungi</taxon>
        <taxon>Dikarya</taxon>
        <taxon>Ascomycota</taxon>
        <taxon>Pezizomycotina</taxon>
        <taxon>Eurotiomycetes</taxon>
        <taxon>Eurotiomycetidae</taxon>
        <taxon>Eurotiales</taxon>
        <taxon>Aspergillaceae</taxon>
        <taxon>Aspergillus</taxon>
        <taxon>Aspergillus subgen. Circumdati</taxon>
    </lineage>
</organism>
<evidence type="ECO:0000256" key="9">
    <source>
        <dbReference type="SAM" id="Coils"/>
    </source>
</evidence>
<feature type="domain" description="Shugoshin N-terminal coiled-coil" evidence="12">
    <location>
        <begin position="17"/>
        <end position="61"/>
    </location>
</feature>
<feature type="compositionally biased region" description="Basic and acidic residues" evidence="10">
    <location>
        <begin position="175"/>
        <end position="197"/>
    </location>
</feature>
<sequence>MARLNESTASAEPIEILKRRFVRQNREIARVNSIQSLRIRSLESEVSHLLSENVSLRERVISLSQEIERFEAAKLFQDGVYDIRAKLSTKLMELGGLVADLGAFPRNVNKSASGTTENAHQSQRTLDLRHNTVDFETNTGLSEDGRLPVILENKYYPRETLEPQEIQELMSNEMDVSHSSELEVPTIRKDKTDDDSYPKSPENVTDIQASNGGNELLPPTLEARKKKKPSPSLIRESVYNSGVSEFPPHGNSGSGSQLKSGVKRKFSSDNDGGFELMPAEEDDFQFSRPSHPPQMTHDLMPSTGRDHPSIKKQVSPTRSSKSDERPKRRVLEPKSTNMSSTELQAAKVHDQGHKVLTRLNDESDENRTVCSTQLEKGMHCENVTVDEKSSRNATNKSRQEASGSEELQSKASEAKQSSLSATVAVSQVQTAFEGPANLSSASSRSTRRQRSVVSYAEPNLRDKMRRPTKEFIAAVGGEYHSRRISSSQSVLTTSNDEFDERKSDKVNARKTLDSNTENMDFNPVRTACSDDSLRQTAHIAFQRKRKTSPASKKAASTSHDSTDGITEAHSHWIVGNGELDGGLHVVTESLAENTKEQGPAAAVDSKEVPIEFNNIPRAAPVSSRQSRRHSSNPKSSVRCHSPGHEIGATSIEGSTASGAYLGHSDGTSKGNIDQSKASVHASEEDFRVAMGLAIDARRKRVPRAGARRRSMML</sequence>
<feature type="domain" description="Shugoshin C-terminal" evidence="11">
    <location>
        <begin position="444"/>
        <end position="466"/>
    </location>
</feature>
<dbReference type="Pfam" id="PF07557">
    <property type="entry name" value="Shugoshin_C"/>
    <property type="match status" value="1"/>
</dbReference>
<evidence type="ECO:0000256" key="6">
    <source>
        <dbReference type="ARBA" id="ARBA00023054"/>
    </source>
</evidence>
<accession>A0A5N5X4P4</accession>
<dbReference type="OrthoDB" id="5394106at2759"/>
<keyword evidence="5" id="KW-0159">Chromosome partition</keyword>
<reference evidence="13 14" key="1">
    <citation type="submission" date="2019-04" db="EMBL/GenBank/DDBJ databases">
        <title>Friends and foes A comparative genomics study of 23 Aspergillus species from section Flavi.</title>
        <authorList>
            <consortium name="DOE Joint Genome Institute"/>
            <person name="Kjaerbolling I."/>
            <person name="Vesth T."/>
            <person name="Frisvad J.C."/>
            <person name="Nybo J.L."/>
            <person name="Theobald S."/>
            <person name="Kildgaard S."/>
            <person name="Isbrandt T."/>
            <person name="Kuo A."/>
            <person name="Sato A."/>
            <person name="Lyhne E.K."/>
            <person name="Kogle M.E."/>
            <person name="Wiebenga A."/>
            <person name="Kun R.S."/>
            <person name="Lubbers R.J."/>
            <person name="Makela M.R."/>
            <person name="Barry K."/>
            <person name="Chovatia M."/>
            <person name="Clum A."/>
            <person name="Daum C."/>
            <person name="Haridas S."/>
            <person name="He G."/>
            <person name="LaButti K."/>
            <person name="Lipzen A."/>
            <person name="Mondo S."/>
            <person name="Riley R."/>
            <person name="Salamov A."/>
            <person name="Simmons B.A."/>
            <person name="Magnuson J.K."/>
            <person name="Henrissat B."/>
            <person name="Mortensen U.H."/>
            <person name="Larsen T.O."/>
            <person name="Devries R.P."/>
            <person name="Grigoriev I.V."/>
            <person name="Machida M."/>
            <person name="Baker S.E."/>
            <person name="Andersen M.R."/>
        </authorList>
    </citation>
    <scope>NUCLEOTIDE SEQUENCE [LARGE SCALE GENOMIC DNA]</scope>
    <source>
        <strain evidence="13 14">CBS 151.66</strain>
    </source>
</reference>
<evidence type="ECO:0000313" key="13">
    <source>
        <dbReference type="EMBL" id="KAB8075067.1"/>
    </source>
</evidence>
<feature type="region of interest" description="Disordered" evidence="10">
    <location>
        <begin position="593"/>
        <end position="680"/>
    </location>
</feature>
<feature type="compositionally biased region" description="Low complexity" evidence="10">
    <location>
        <begin position="548"/>
        <end position="558"/>
    </location>
</feature>
<feature type="compositionally biased region" description="Basic and acidic residues" evidence="10">
    <location>
        <begin position="347"/>
        <end position="367"/>
    </location>
</feature>
<keyword evidence="8" id="KW-0137">Centromere</keyword>
<comment type="similarity">
    <text evidence="2">Belongs to the shugoshin family.</text>
</comment>
<feature type="region of interest" description="Disordered" evidence="10">
    <location>
        <begin position="435"/>
        <end position="458"/>
    </location>
</feature>
<dbReference type="GO" id="GO:0005634">
    <property type="term" value="C:nucleus"/>
    <property type="evidence" value="ECO:0007669"/>
    <property type="project" value="InterPro"/>
</dbReference>
<feature type="region of interest" description="Disordered" evidence="10">
    <location>
        <begin position="542"/>
        <end position="563"/>
    </location>
</feature>
<evidence type="ECO:0000256" key="4">
    <source>
        <dbReference type="ARBA" id="ARBA00022618"/>
    </source>
</evidence>
<evidence type="ECO:0000256" key="5">
    <source>
        <dbReference type="ARBA" id="ARBA00022829"/>
    </source>
</evidence>
<keyword evidence="3" id="KW-0158">Chromosome</keyword>
<keyword evidence="6 9" id="KW-0175">Coiled coil</keyword>
<evidence type="ECO:0000259" key="12">
    <source>
        <dbReference type="Pfam" id="PF07558"/>
    </source>
</evidence>